<evidence type="ECO:0000256" key="8">
    <source>
        <dbReference type="HAMAP-Rule" id="MF_01416"/>
    </source>
</evidence>
<dbReference type="InterPro" id="IPR000711">
    <property type="entry name" value="ATPase_OSCP/dsu"/>
</dbReference>
<dbReference type="HAMAP" id="MF_01416">
    <property type="entry name" value="ATP_synth_delta_bact"/>
    <property type="match status" value="1"/>
</dbReference>
<dbReference type="PROSITE" id="PS00389">
    <property type="entry name" value="ATPASE_DELTA"/>
    <property type="match status" value="1"/>
</dbReference>
<evidence type="ECO:0000256" key="3">
    <source>
        <dbReference type="ARBA" id="ARBA00022781"/>
    </source>
</evidence>
<comment type="function">
    <text evidence="8">This protein is part of the stalk that links CF(0) to CF(1). It either transmits conformational changes from CF(0) to CF(1) or is implicated in proton conduction.</text>
</comment>
<reference evidence="9 10" key="1">
    <citation type="submission" date="2019-01" db="EMBL/GenBank/DDBJ databases">
        <title>Novel species of Nocardioides.</title>
        <authorList>
            <person name="Liu Q."/>
            <person name="Xin Y.-H."/>
        </authorList>
    </citation>
    <scope>NUCLEOTIDE SEQUENCE [LARGE SCALE GENOMIC DNA]</scope>
    <source>
        <strain evidence="9 10">CGMCC 4.6882</strain>
    </source>
</reference>
<dbReference type="Proteomes" id="UP000294071">
    <property type="component" value="Unassembled WGS sequence"/>
</dbReference>
<sequence length="264" mass="27209">MMRGASADAYAAAAAVLPGTGDLGRVGQDLFGTADLLRAEPGLRRVATDVSIPAEAKAELLRGVLAGKVAPESLDVVTAAVSQRWTAGRDLGDALEQLGVVATVRSTGSEATRLEDEVFAVGRLVQENPALRDALSDPARSRGDKADLVKGLLGDKVLPATVALVQQALSGSHRTVAVALAAFQKVAAEVRGEGVATVRVARPLSGADRDRLAGALARSYGREVHLNVIVDPDVIGGIRVEIGDDVVDGTVSSRLDDAGRRLAG</sequence>
<evidence type="ECO:0000313" key="10">
    <source>
        <dbReference type="Proteomes" id="UP000294071"/>
    </source>
</evidence>
<dbReference type="GO" id="GO:0045259">
    <property type="term" value="C:proton-transporting ATP synthase complex"/>
    <property type="evidence" value="ECO:0007669"/>
    <property type="project" value="UniProtKB-KW"/>
</dbReference>
<evidence type="ECO:0000256" key="2">
    <source>
        <dbReference type="ARBA" id="ARBA00022448"/>
    </source>
</evidence>
<comment type="subcellular location">
    <subcellularLocation>
        <location evidence="8">Cell membrane</location>
        <topology evidence="8">Peripheral membrane protein</topology>
    </subcellularLocation>
    <subcellularLocation>
        <location evidence="1">Membrane</location>
    </subcellularLocation>
</comment>
<gene>
    <name evidence="8" type="primary">atpH</name>
    <name evidence="9" type="ORF">EUA93_19095</name>
</gene>
<dbReference type="GO" id="GO:0046933">
    <property type="term" value="F:proton-transporting ATP synthase activity, rotational mechanism"/>
    <property type="evidence" value="ECO:0007669"/>
    <property type="project" value="UniProtKB-UniRule"/>
</dbReference>
<comment type="caution">
    <text evidence="9">The sequence shown here is derived from an EMBL/GenBank/DDBJ whole genome shotgun (WGS) entry which is preliminary data.</text>
</comment>
<comment type="similarity">
    <text evidence="8">Belongs to the ATPase delta chain family.</text>
</comment>
<accession>A0A4Q2RQ88</accession>
<evidence type="ECO:0000256" key="1">
    <source>
        <dbReference type="ARBA" id="ARBA00004370"/>
    </source>
</evidence>
<evidence type="ECO:0000256" key="5">
    <source>
        <dbReference type="ARBA" id="ARBA00023136"/>
    </source>
</evidence>
<keyword evidence="3 8" id="KW-0375">Hydrogen ion transport</keyword>
<dbReference type="AlphaFoldDB" id="A0A4Q2RQ88"/>
<dbReference type="GO" id="GO:0005886">
    <property type="term" value="C:plasma membrane"/>
    <property type="evidence" value="ECO:0007669"/>
    <property type="project" value="UniProtKB-SubCell"/>
</dbReference>
<dbReference type="PRINTS" id="PR00125">
    <property type="entry name" value="ATPASEDELTA"/>
</dbReference>
<dbReference type="OrthoDB" id="5242917at2"/>
<protein>
    <recommendedName>
        <fullName evidence="8">ATP synthase subunit delta</fullName>
    </recommendedName>
    <alternativeName>
        <fullName evidence="8">ATP synthase F(1) sector subunit delta</fullName>
    </alternativeName>
    <alternativeName>
        <fullName evidence="8">F-type ATPase subunit delta</fullName>
        <shortName evidence="8">F-ATPase subunit delta</shortName>
    </alternativeName>
</protein>
<evidence type="ECO:0000256" key="7">
    <source>
        <dbReference type="ARBA" id="ARBA00023310"/>
    </source>
</evidence>
<dbReference type="NCBIfam" id="NF009967">
    <property type="entry name" value="PRK13430.1"/>
    <property type="match status" value="1"/>
</dbReference>
<keyword evidence="2 8" id="KW-0813">Transport</keyword>
<dbReference type="PANTHER" id="PTHR11910">
    <property type="entry name" value="ATP SYNTHASE DELTA CHAIN"/>
    <property type="match status" value="1"/>
</dbReference>
<dbReference type="EMBL" id="SDWT01000003">
    <property type="protein sequence ID" value="RYB91037.1"/>
    <property type="molecule type" value="Genomic_DNA"/>
</dbReference>
<dbReference type="InterPro" id="IPR020781">
    <property type="entry name" value="ATPase_OSCP/d_CS"/>
</dbReference>
<evidence type="ECO:0000256" key="6">
    <source>
        <dbReference type="ARBA" id="ARBA00023196"/>
    </source>
</evidence>
<dbReference type="NCBIfam" id="TIGR01145">
    <property type="entry name" value="ATP_synt_delta"/>
    <property type="match status" value="1"/>
</dbReference>
<keyword evidence="6 8" id="KW-0139">CF(1)</keyword>
<name>A0A4Q2RQ88_9ACTN</name>
<evidence type="ECO:0000256" key="4">
    <source>
        <dbReference type="ARBA" id="ARBA00023065"/>
    </source>
</evidence>
<keyword evidence="4 8" id="KW-0406">Ion transport</keyword>
<keyword evidence="7 8" id="KW-0066">ATP synthesis</keyword>
<organism evidence="9 10">
    <name type="scientific">Nocardioides oleivorans</name>
    <dbReference type="NCBI Taxonomy" id="273676"/>
    <lineage>
        <taxon>Bacteria</taxon>
        <taxon>Bacillati</taxon>
        <taxon>Actinomycetota</taxon>
        <taxon>Actinomycetes</taxon>
        <taxon>Propionibacteriales</taxon>
        <taxon>Nocardioidaceae</taxon>
        <taxon>Nocardioides</taxon>
    </lineage>
</organism>
<dbReference type="RefSeq" id="WP_129401934.1">
    <property type="nucleotide sequence ID" value="NZ_SDWT01000003.1"/>
</dbReference>
<dbReference type="Pfam" id="PF00213">
    <property type="entry name" value="OSCP"/>
    <property type="match status" value="1"/>
</dbReference>
<keyword evidence="5 8" id="KW-0472">Membrane</keyword>
<evidence type="ECO:0000313" key="9">
    <source>
        <dbReference type="EMBL" id="RYB91037.1"/>
    </source>
</evidence>
<proteinExistence type="inferred from homology"/>
<keyword evidence="10" id="KW-1185">Reference proteome</keyword>
<comment type="function">
    <text evidence="8">F(1)F(0) ATP synthase produces ATP from ADP in the presence of a proton or sodium gradient. F-type ATPases consist of two structural domains, F(1) containing the extramembraneous catalytic core and F(0) containing the membrane proton channel, linked together by a central stalk and a peripheral stalk. During catalysis, ATP synthesis in the catalytic domain of F(1) is coupled via a rotary mechanism of the central stalk subunits to proton translocation.</text>
</comment>
<keyword evidence="8" id="KW-1003">Cell membrane</keyword>